<reference evidence="6" key="2">
    <citation type="submission" date="2018-05" db="EMBL/GenBank/DDBJ databases">
        <title>Effector identification in a new, highly contiguous assembly of the strawberry crown rot pathogen Phytophthora cactorum.</title>
        <authorList>
            <person name="Armitage A.D."/>
            <person name="Nellist C.F."/>
            <person name="Bates H."/>
            <person name="Vickerstaff R.J."/>
            <person name="Harrison R.J."/>
        </authorList>
    </citation>
    <scope>NUCLEOTIDE SEQUENCE</scope>
    <source>
        <strain evidence="2">15-7</strain>
        <strain evidence="3">4032</strain>
        <strain evidence="4">4040</strain>
        <strain evidence="5">P415</strain>
        <strain evidence="6">P421</strain>
    </source>
</reference>
<evidence type="ECO:0000313" key="4">
    <source>
        <dbReference type="EMBL" id="KAG2940672.1"/>
    </source>
</evidence>
<sequence length="137" mass="14618">MNRERKQIDLLSLVKLLTDPVELAPLMDTDAAHARNRHGGTGATHGHDDDLAPHRLGAGAAPGLGPAGGPDAAGTAHVHASVMLTDLVLVMDAVLVLLTDTPLLMLTNPLLQLTAPLVLVLSRTWCCCYCTRTRRWC</sequence>
<protein>
    <submittedName>
        <fullName evidence="7">Uncharacterized protein</fullName>
    </submittedName>
</protein>
<gene>
    <name evidence="7" type="ORF">PC110_g11404</name>
    <name evidence="2" type="ORF">PC113_g10099</name>
    <name evidence="3" type="ORF">PC115_g6274</name>
    <name evidence="4" type="ORF">PC117_g10468</name>
    <name evidence="5" type="ORF">PC118_g9436</name>
    <name evidence="6" type="ORF">PC129_g5272</name>
</gene>
<reference evidence="7 8" key="1">
    <citation type="submission" date="2018-01" db="EMBL/GenBank/DDBJ databases">
        <title>Draft genome of the strawberry crown rot pathogen Phytophthora cactorum.</title>
        <authorList>
            <person name="Armitage A.D."/>
            <person name="Lysoe E."/>
            <person name="Nellist C.F."/>
            <person name="Harrison R.J."/>
            <person name="Brurberg M.B."/>
        </authorList>
    </citation>
    <scope>NUCLEOTIDE SEQUENCE [LARGE SCALE GENOMIC DNA]</scope>
    <source>
        <strain evidence="7 8">10300</strain>
    </source>
</reference>
<evidence type="ECO:0000313" key="8">
    <source>
        <dbReference type="Proteomes" id="UP000251314"/>
    </source>
</evidence>
<evidence type="ECO:0000313" key="2">
    <source>
        <dbReference type="EMBL" id="KAG2858108.1"/>
    </source>
</evidence>
<dbReference type="EMBL" id="RCML01000258">
    <property type="protein sequence ID" value="KAG2983429.1"/>
    <property type="molecule type" value="Genomic_DNA"/>
</dbReference>
<dbReference type="Proteomes" id="UP000697107">
    <property type="component" value="Unassembled WGS sequence"/>
</dbReference>
<dbReference type="EMBL" id="MJFZ01000285">
    <property type="protein sequence ID" value="RAW32255.1"/>
    <property type="molecule type" value="Genomic_DNA"/>
</dbReference>
<dbReference type="EMBL" id="RCMI01000138">
    <property type="protein sequence ID" value="KAG2930922.1"/>
    <property type="molecule type" value="Genomic_DNA"/>
</dbReference>
<evidence type="ECO:0000313" key="7">
    <source>
        <dbReference type="EMBL" id="RAW32255.1"/>
    </source>
</evidence>
<evidence type="ECO:0000313" key="5">
    <source>
        <dbReference type="EMBL" id="KAG2983429.1"/>
    </source>
</evidence>
<dbReference type="OrthoDB" id="10556768at2759"/>
<accession>A0A329S677</accession>
<dbReference type="EMBL" id="RCMV01000124">
    <property type="protein sequence ID" value="KAG3224057.1"/>
    <property type="molecule type" value="Genomic_DNA"/>
</dbReference>
<dbReference type="Proteomes" id="UP000251314">
    <property type="component" value="Unassembled WGS sequence"/>
</dbReference>
<proteinExistence type="predicted"/>
<comment type="caution">
    <text evidence="7">The sequence shown here is derived from an EMBL/GenBank/DDBJ whole genome shotgun (WGS) entry which is preliminary data.</text>
</comment>
<name>A0A329S677_9STRA</name>
<feature type="region of interest" description="Disordered" evidence="1">
    <location>
        <begin position="33"/>
        <end position="71"/>
    </location>
</feature>
<dbReference type="EMBL" id="RCMG01000264">
    <property type="protein sequence ID" value="KAG2858108.1"/>
    <property type="molecule type" value="Genomic_DNA"/>
</dbReference>
<evidence type="ECO:0000256" key="1">
    <source>
        <dbReference type="SAM" id="MobiDB-lite"/>
    </source>
</evidence>
<dbReference type="AlphaFoldDB" id="A0A329S677"/>
<dbReference type="VEuPathDB" id="FungiDB:PC110_g11404"/>
<dbReference type="EMBL" id="RCMK01000255">
    <property type="protein sequence ID" value="KAG2940672.1"/>
    <property type="molecule type" value="Genomic_DNA"/>
</dbReference>
<dbReference type="Proteomes" id="UP000760860">
    <property type="component" value="Unassembled WGS sequence"/>
</dbReference>
<dbReference type="Proteomes" id="UP000774804">
    <property type="component" value="Unassembled WGS sequence"/>
</dbReference>
<dbReference type="Proteomes" id="UP000735874">
    <property type="component" value="Unassembled WGS sequence"/>
</dbReference>
<keyword evidence="8" id="KW-1185">Reference proteome</keyword>
<evidence type="ECO:0000313" key="6">
    <source>
        <dbReference type="EMBL" id="KAG3224057.1"/>
    </source>
</evidence>
<organism evidence="7 8">
    <name type="scientific">Phytophthora cactorum</name>
    <dbReference type="NCBI Taxonomy" id="29920"/>
    <lineage>
        <taxon>Eukaryota</taxon>
        <taxon>Sar</taxon>
        <taxon>Stramenopiles</taxon>
        <taxon>Oomycota</taxon>
        <taxon>Peronosporomycetes</taxon>
        <taxon>Peronosporales</taxon>
        <taxon>Peronosporaceae</taxon>
        <taxon>Phytophthora</taxon>
    </lineage>
</organism>
<evidence type="ECO:0000313" key="3">
    <source>
        <dbReference type="EMBL" id="KAG2930922.1"/>
    </source>
</evidence>
<dbReference type="Proteomes" id="UP000736787">
    <property type="component" value="Unassembled WGS sequence"/>
</dbReference>